<dbReference type="InterPro" id="IPR008949">
    <property type="entry name" value="Isoprenoid_synthase_dom_sf"/>
</dbReference>
<organism evidence="8 9">
    <name type="scientific">Suttonella indologenes</name>
    <dbReference type="NCBI Taxonomy" id="13276"/>
    <lineage>
        <taxon>Bacteria</taxon>
        <taxon>Pseudomonadati</taxon>
        <taxon>Pseudomonadota</taxon>
        <taxon>Gammaproteobacteria</taxon>
        <taxon>Cardiobacteriales</taxon>
        <taxon>Cardiobacteriaceae</taxon>
        <taxon>Suttonella</taxon>
    </lineage>
</organism>
<dbReference type="FunFam" id="1.10.600.10:FF:000001">
    <property type="entry name" value="Geranylgeranyl diphosphate synthase"/>
    <property type="match status" value="1"/>
</dbReference>
<accession>A0A380N271</accession>
<proteinExistence type="inferred from homology"/>
<keyword evidence="5" id="KW-0460">Magnesium</keyword>
<reference evidence="8 9" key="1">
    <citation type="submission" date="2018-06" db="EMBL/GenBank/DDBJ databases">
        <authorList>
            <consortium name="Pathogen Informatics"/>
            <person name="Doyle S."/>
        </authorList>
    </citation>
    <scope>NUCLEOTIDE SEQUENCE [LARGE SCALE GENOMIC DNA]</scope>
    <source>
        <strain evidence="8 9">NCTC10717</strain>
    </source>
</reference>
<sequence>MNIADYQTRIENVLADALPPEHSGSLAAAMRYSALNGGKRLRAALIYAAAEDNGIDLAAVDAAAAAIECIHAYSLIHDDLPAMDDDDLRRGKASCHIAFGEAEAILAGDALNTLAFELLGNSPLSADIRLQHIRLLSQAAGWAGMVGGQSLDIALTGKKTDLAQLQTIHCGKTGALIQAAILMGASPGETFAQQEKHLAAVGKLLGIAYQIHDDILDATADSRQLGKTAGKDAAQEKNTYVQLLGLDRSRALLEESHAQIQTELDQLPHKQALSALIQHIFSRTY</sequence>
<keyword evidence="9" id="KW-1185">Reference proteome</keyword>
<evidence type="ECO:0000256" key="7">
    <source>
        <dbReference type="RuleBase" id="RU004466"/>
    </source>
</evidence>
<dbReference type="OrthoDB" id="9805316at2"/>
<evidence type="ECO:0000313" key="8">
    <source>
        <dbReference type="EMBL" id="SUO98396.1"/>
    </source>
</evidence>
<dbReference type="NCBIfam" id="NF045485">
    <property type="entry name" value="FPPsyn"/>
    <property type="match status" value="1"/>
</dbReference>
<dbReference type="SFLD" id="SFLDS00005">
    <property type="entry name" value="Isoprenoid_Synthase_Type_I"/>
    <property type="match status" value="1"/>
</dbReference>
<evidence type="ECO:0000256" key="3">
    <source>
        <dbReference type="ARBA" id="ARBA00022679"/>
    </source>
</evidence>
<name>A0A380N271_9GAMM</name>
<dbReference type="GO" id="GO:0004337">
    <property type="term" value="F:(2E,6E)-farnesyl diphosphate synthase activity"/>
    <property type="evidence" value="ECO:0007669"/>
    <property type="project" value="UniProtKB-EC"/>
</dbReference>
<dbReference type="InterPro" id="IPR000092">
    <property type="entry name" value="Polyprenyl_synt"/>
</dbReference>
<evidence type="ECO:0000313" key="9">
    <source>
        <dbReference type="Proteomes" id="UP000254575"/>
    </source>
</evidence>
<dbReference type="Pfam" id="PF00348">
    <property type="entry name" value="polyprenyl_synt"/>
    <property type="match status" value="1"/>
</dbReference>
<evidence type="ECO:0000256" key="1">
    <source>
        <dbReference type="ARBA" id="ARBA00001946"/>
    </source>
</evidence>
<dbReference type="SFLD" id="SFLDG01017">
    <property type="entry name" value="Polyprenyl_Transferase_Like"/>
    <property type="match status" value="1"/>
</dbReference>
<keyword evidence="6" id="KW-0414">Isoprene biosynthesis</keyword>
<evidence type="ECO:0000256" key="6">
    <source>
        <dbReference type="ARBA" id="ARBA00023229"/>
    </source>
</evidence>
<gene>
    <name evidence="8" type="primary">ispA</name>
    <name evidence="8" type="ORF">NCTC10717_02141</name>
</gene>
<keyword evidence="3 7" id="KW-0808">Transferase</keyword>
<evidence type="ECO:0000256" key="4">
    <source>
        <dbReference type="ARBA" id="ARBA00022723"/>
    </source>
</evidence>
<comment type="cofactor">
    <cofactor evidence="1">
        <name>Mg(2+)</name>
        <dbReference type="ChEBI" id="CHEBI:18420"/>
    </cofactor>
</comment>
<dbReference type="InterPro" id="IPR053378">
    <property type="entry name" value="Prenyl_diphosphate_synthase"/>
</dbReference>
<dbReference type="PANTHER" id="PTHR43281:SF1">
    <property type="entry name" value="FARNESYL DIPHOSPHATE SYNTHASE"/>
    <property type="match status" value="1"/>
</dbReference>
<dbReference type="EMBL" id="UHIA01000004">
    <property type="protein sequence ID" value="SUO98396.1"/>
    <property type="molecule type" value="Genomic_DNA"/>
</dbReference>
<dbReference type="AlphaFoldDB" id="A0A380N271"/>
<dbReference type="GO" id="GO:0005737">
    <property type="term" value="C:cytoplasm"/>
    <property type="evidence" value="ECO:0007669"/>
    <property type="project" value="UniProtKB-ARBA"/>
</dbReference>
<keyword evidence="4" id="KW-0479">Metal-binding</keyword>
<dbReference type="Gene3D" id="1.10.600.10">
    <property type="entry name" value="Farnesyl Diphosphate Synthase"/>
    <property type="match status" value="1"/>
</dbReference>
<dbReference type="GO" id="GO:0016114">
    <property type="term" value="P:terpenoid biosynthetic process"/>
    <property type="evidence" value="ECO:0007669"/>
    <property type="project" value="UniProtKB-ARBA"/>
</dbReference>
<dbReference type="CDD" id="cd00685">
    <property type="entry name" value="Trans_IPPS_HT"/>
    <property type="match status" value="1"/>
</dbReference>
<dbReference type="SUPFAM" id="SSF48576">
    <property type="entry name" value="Terpenoid synthases"/>
    <property type="match status" value="1"/>
</dbReference>
<dbReference type="PANTHER" id="PTHR43281">
    <property type="entry name" value="FARNESYL DIPHOSPHATE SYNTHASE"/>
    <property type="match status" value="1"/>
</dbReference>
<dbReference type="GO" id="GO:0046872">
    <property type="term" value="F:metal ion binding"/>
    <property type="evidence" value="ECO:0007669"/>
    <property type="project" value="UniProtKB-KW"/>
</dbReference>
<dbReference type="InterPro" id="IPR033749">
    <property type="entry name" value="Polyprenyl_synt_CS"/>
</dbReference>
<evidence type="ECO:0000256" key="5">
    <source>
        <dbReference type="ARBA" id="ARBA00022842"/>
    </source>
</evidence>
<evidence type="ECO:0000256" key="2">
    <source>
        <dbReference type="ARBA" id="ARBA00006706"/>
    </source>
</evidence>
<dbReference type="GO" id="GO:0008654">
    <property type="term" value="P:phospholipid biosynthetic process"/>
    <property type="evidence" value="ECO:0007669"/>
    <property type="project" value="UniProtKB-ARBA"/>
</dbReference>
<protein>
    <submittedName>
        <fullName evidence="8">Farnesyl diphosphate synthase</fullName>
        <ecNumber evidence="8">2.5.1.10</ecNumber>
    </submittedName>
</protein>
<dbReference type="PROSITE" id="PS00723">
    <property type="entry name" value="POLYPRENYL_SYNTHASE_1"/>
    <property type="match status" value="1"/>
</dbReference>
<dbReference type="EC" id="2.5.1.10" evidence="8"/>
<dbReference type="RefSeq" id="WP_115219231.1">
    <property type="nucleotide sequence ID" value="NZ_UHIA01000004.1"/>
</dbReference>
<dbReference type="Proteomes" id="UP000254575">
    <property type="component" value="Unassembled WGS sequence"/>
</dbReference>
<dbReference type="PROSITE" id="PS00444">
    <property type="entry name" value="POLYPRENYL_SYNTHASE_2"/>
    <property type="match status" value="1"/>
</dbReference>
<comment type="similarity">
    <text evidence="2 7">Belongs to the FPP/GGPP synthase family.</text>
</comment>